<feature type="signal peptide" evidence="1">
    <location>
        <begin position="1"/>
        <end position="24"/>
    </location>
</feature>
<accession>A0A087H9G9</accession>
<evidence type="ECO:0000313" key="4">
    <source>
        <dbReference type="Proteomes" id="UP000029120"/>
    </source>
</evidence>
<keyword evidence="4" id="KW-1185">Reference proteome</keyword>
<evidence type="ECO:0000256" key="1">
    <source>
        <dbReference type="SAM" id="SignalP"/>
    </source>
</evidence>
<gene>
    <name evidence="3" type="ordered locus">AALP_Aa3g158300</name>
</gene>
<sequence length="159" mass="17418">MAISHAQPLVLLLFVSLFFLPALGKNVRFGYCSGGSLYPVTVLTVDISPQPIIGTQSSANITISGFTILGISRSAQVTANLVVSGNVIPPLPPKTYSLCDLTDCPVNLGFIELTFTNFFTKDDLLWANGRGVFVRIEITDTADFVKDKLCMYFECETRW</sequence>
<dbReference type="Pfam" id="PF02221">
    <property type="entry name" value="E1_DerP2_DerF2"/>
    <property type="match status" value="1"/>
</dbReference>
<dbReference type="InterPro" id="IPR003172">
    <property type="entry name" value="ML_dom"/>
</dbReference>
<dbReference type="OMA" id="FECETRW"/>
<name>A0A087H9G9_ARAAL</name>
<dbReference type="OrthoDB" id="6409159at2759"/>
<evidence type="ECO:0000259" key="2">
    <source>
        <dbReference type="Pfam" id="PF02221"/>
    </source>
</evidence>
<dbReference type="Proteomes" id="UP000029120">
    <property type="component" value="Chromosome 3"/>
</dbReference>
<protein>
    <recommendedName>
        <fullName evidence="2">MD-2-related lipid-recognition domain-containing protein</fullName>
    </recommendedName>
</protein>
<feature type="chain" id="PRO_5001822928" description="MD-2-related lipid-recognition domain-containing protein" evidence="1">
    <location>
        <begin position="25"/>
        <end position="159"/>
    </location>
</feature>
<proteinExistence type="predicted"/>
<feature type="domain" description="MD-2-related lipid-recognition" evidence="2">
    <location>
        <begin position="27"/>
        <end position="109"/>
    </location>
</feature>
<dbReference type="AlphaFoldDB" id="A0A087H9G9"/>
<dbReference type="Gramene" id="KFK38771">
    <property type="protein sequence ID" value="KFK38771"/>
    <property type="gene ID" value="AALP_AA3G158300"/>
</dbReference>
<keyword evidence="1" id="KW-0732">Signal</keyword>
<organism evidence="3 4">
    <name type="scientific">Arabis alpina</name>
    <name type="common">Alpine rock-cress</name>
    <dbReference type="NCBI Taxonomy" id="50452"/>
    <lineage>
        <taxon>Eukaryota</taxon>
        <taxon>Viridiplantae</taxon>
        <taxon>Streptophyta</taxon>
        <taxon>Embryophyta</taxon>
        <taxon>Tracheophyta</taxon>
        <taxon>Spermatophyta</taxon>
        <taxon>Magnoliopsida</taxon>
        <taxon>eudicotyledons</taxon>
        <taxon>Gunneridae</taxon>
        <taxon>Pentapetalae</taxon>
        <taxon>rosids</taxon>
        <taxon>malvids</taxon>
        <taxon>Brassicales</taxon>
        <taxon>Brassicaceae</taxon>
        <taxon>Arabideae</taxon>
        <taxon>Arabis</taxon>
    </lineage>
</organism>
<dbReference type="EMBL" id="CM002871">
    <property type="protein sequence ID" value="KFK38771.1"/>
    <property type="molecule type" value="Genomic_DNA"/>
</dbReference>
<evidence type="ECO:0000313" key="3">
    <source>
        <dbReference type="EMBL" id="KFK38771.1"/>
    </source>
</evidence>
<reference evidence="4" key="1">
    <citation type="journal article" date="2015" name="Nat. Plants">
        <title>Genome expansion of Arabis alpina linked with retrotransposition and reduced symmetric DNA methylation.</title>
        <authorList>
            <person name="Willing E.M."/>
            <person name="Rawat V."/>
            <person name="Mandakova T."/>
            <person name="Maumus F."/>
            <person name="James G.V."/>
            <person name="Nordstroem K.J."/>
            <person name="Becker C."/>
            <person name="Warthmann N."/>
            <person name="Chica C."/>
            <person name="Szarzynska B."/>
            <person name="Zytnicki M."/>
            <person name="Albani M.C."/>
            <person name="Kiefer C."/>
            <person name="Bergonzi S."/>
            <person name="Castaings L."/>
            <person name="Mateos J.L."/>
            <person name="Berns M.C."/>
            <person name="Bujdoso N."/>
            <person name="Piofczyk T."/>
            <person name="de Lorenzo L."/>
            <person name="Barrero-Sicilia C."/>
            <person name="Mateos I."/>
            <person name="Piednoel M."/>
            <person name="Hagmann J."/>
            <person name="Chen-Min-Tao R."/>
            <person name="Iglesias-Fernandez R."/>
            <person name="Schuster S.C."/>
            <person name="Alonso-Blanco C."/>
            <person name="Roudier F."/>
            <person name="Carbonero P."/>
            <person name="Paz-Ares J."/>
            <person name="Davis S.J."/>
            <person name="Pecinka A."/>
            <person name="Quesneville H."/>
            <person name="Colot V."/>
            <person name="Lysak M.A."/>
            <person name="Weigel D."/>
            <person name="Coupland G."/>
            <person name="Schneeberger K."/>
        </authorList>
    </citation>
    <scope>NUCLEOTIDE SEQUENCE [LARGE SCALE GENOMIC DNA]</scope>
    <source>
        <strain evidence="4">cv. Pajares</strain>
    </source>
</reference>